<evidence type="ECO:0000313" key="3">
    <source>
        <dbReference type="Proteomes" id="UP000501690"/>
    </source>
</evidence>
<gene>
    <name evidence="2" type="ORF">DEO72_LG2g4420</name>
</gene>
<accession>A0A4D6L6H0</accession>
<dbReference type="EMBL" id="CP039346">
    <property type="protein sequence ID" value="QCD84070.1"/>
    <property type="molecule type" value="Genomic_DNA"/>
</dbReference>
<evidence type="ECO:0000256" key="1">
    <source>
        <dbReference type="SAM" id="MobiDB-lite"/>
    </source>
</evidence>
<keyword evidence="3" id="KW-1185">Reference proteome</keyword>
<dbReference type="Proteomes" id="UP000501690">
    <property type="component" value="Linkage Group LG2"/>
</dbReference>
<organism evidence="2 3">
    <name type="scientific">Vigna unguiculata</name>
    <name type="common">Cowpea</name>
    <dbReference type="NCBI Taxonomy" id="3917"/>
    <lineage>
        <taxon>Eukaryota</taxon>
        <taxon>Viridiplantae</taxon>
        <taxon>Streptophyta</taxon>
        <taxon>Embryophyta</taxon>
        <taxon>Tracheophyta</taxon>
        <taxon>Spermatophyta</taxon>
        <taxon>Magnoliopsida</taxon>
        <taxon>eudicotyledons</taxon>
        <taxon>Gunneridae</taxon>
        <taxon>Pentapetalae</taxon>
        <taxon>rosids</taxon>
        <taxon>fabids</taxon>
        <taxon>Fabales</taxon>
        <taxon>Fabaceae</taxon>
        <taxon>Papilionoideae</taxon>
        <taxon>50 kb inversion clade</taxon>
        <taxon>NPAAA clade</taxon>
        <taxon>indigoferoid/millettioid clade</taxon>
        <taxon>Phaseoleae</taxon>
        <taxon>Vigna</taxon>
    </lineage>
</organism>
<feature type="compositionally biased region" description="Polar residues" evidence="1">
    <location>
        <begin position="295"/>
        <end position="307"/>
    </location>
</feature>
<sequence>MVNSCVLLSNNDPLLRNGQVHVLLLDNDPLFGIGQVKILLSSRPSPLEWSLILFVVSRPPPYRPSPMGWSLISVWSHHDPLQGPLRDNGRRFLYIKTLSFGMVIDSLCRIETLSMRMVIDSYAFSLGLAQPFDISRPSTLPSAKQWSLISWLHRGPLRGNGHRFLYIKTLSFGMVIDSLYHIETLSVGLVIDSFTSRPSAKQWSLISLLHQAPLQGNDEVGRDKLEGNVSQNPLCQFPSSSNHDSSNAAMARWQQEVTFHSKKREHQRKKRRDSYLWTSHIDWHYRKKRGGGISSRESQTYARNSRPPTHGELQEIKEGGAAGGVRAGRVAATFGRGWSVIMGHGAMDSRSGLSRGRRNEKESVSERWVLTGDDNASLAGDGGGVSRRSSDARWWHRLLEPLWLAGM</sequence>
<evidence type="ECO:0000313" key="2">
    <source>
        <dbReference type="EMBL" id="QCD84070.1"/>
    </source>
</evidence>
<name>A0A4D6L6H0_VIGUN</name>
<feature type="region of interest" description="Disordered" evidence="1">
    <location>
        <begin position="288"/>
        <end position="313"/>
    </location>
</feature>
<reference evidence="2 3" key="1">
    <citation type="submission" date="2019-04" db="EMBL/GenBank/DDBJ databases">
        <title>An improved genome assembly and genetic linkage map for asparagus bean, Vigna unguiculata ssp. sesquipedialis.</title>
        <authorList>
            <person name="Xia Q."/>
            <person name="Zhang R."/>
            <person name="Dong Y."/>
        </authorList>
    </citation>
    <scope>NUCLEOTIDE SEQUENCE [LARGE SCALE GENOMIC DNA]</scope>
    <source>
        <tissue evidence="2">Leaf</tissue>
    </source>
</reference>
<protein>
    <submittedName>
        <fullName evidence="2">Uncharacterized protein</fullName>
    </submittedName>
</protein>
<dbReference type="AlphaFoldDB" id="A0A4D6L6H0"/>
<proteinExistence type="predicted"/>
<feature type="compositionally biased region" description="Polar residues" evidence="1">
    <location>
        <begin position="228"/>
        <end position="248"/>
    </location>
</feature>
<feature type="region of interest" description="Disordered" evidence="1">
    <location>
        <begin position="219"/>
        <end position="250"/>
    </location>
</feature>